<evidence type="ECO:0000259" key="11">
    <source>
        <dbReference type="PROSITE" id="PS50111"/>
    </source>
</evidence>
<dbReference type="EMBL" id="JAIULA010000033">
    <property type="protein sequence ID" value="MCP0887999.1"/>
    <property type="molecule type" value="Genomic_DNA"/>
</dbReference>
<dbReference type="PANTHER" id="PTHR32089:SF114">
    <property type="entry name" value="METHYL-ACCEPTING CHEMOTAXIS PROTEIN MCPB"/>
    <property type="match status" value="1"/>
</dbReference>
<evidence type="ECO:0000256" key="8">
    <source>
        <dbReference type="PROSITE-ProRule" id="PRU00284"/>
    </source>
</evidence>
<evidence type="ECO:0000313" key="12">
    <source>
        <dbReference type="EMBL" id="MCP0887999.1"/>
    </source>
</evidence>
<dbReference type="PROSITE" id="PS50111">
    <property type="entry name" value="CHEMOTAXIS_TRANSDUC_2"/>
    <property type="match status" value="1"/>
</dbReference>
<proteinExistence type="predicted"/>
<dbReference type="Pfam" id="PF00015">
    <property type="entry name" value="MCPsignal"/>
    <property type="match status" value="1"/>
</dbReference>
<feature type="transmembrane region" description="Helical" evidence="10">
    <location>
        <begin position="280"/>
        <end position="301"/>
    </location>
</feature>
<dbReference type="GO" id="GO:0006935">
    <property type="term" value="P:chemotaxis"/>
    <property type="evidence" value="ECO:0007669"/>
    <property type="project" value="UniProtKB-KW"/>
</dbReference>
<keyword evidence="13" id="KW-1185">Reference proteome</keyword>
<accession>A0A9X2JMM7</accession>
<evidence type="ECO:0000256" key="3">
    <source>
        <dbReference type="ARBA" id="ARBA00022500"/>
    </source>
</evidence>
<dbReference type="Gene3D" id="3.30.450.20">
    <property type="entry name" value="PAS domain"/>
    <property type="match status" value="2"/>
</dbReference>
<evidence type="ECO:0000256" key="5">
    <source>
        <dbReference type="ARBA" id="ARBA00022989"/>
    </source>
</evidence>
<keyword evidence="6 10" id="KW-0472">Membrane</keyword>
<evidence type="ECO:0000256" key="6">
    <source>
        <dbReference type="ARBA" id="ARBA00023136"/>
    </source>
</evidence>
<dbReference type="Gene3D" id="1.10.287.950">
    <property type="entry name" value="Methyl-accepting chemotaxis protein"/>
    <property type="match status" value="1"/>
</dbReference>
<sequence>MKKKHSLGKYIGKMLFLITFITILVLMVSSYISTKNLLTERNQLSQQSAANALVKSSNNLKSSTETELQKIAKNKAFTQGSFDYSKIRQILKNTQNGNADIKYIEFASNDGMLITFTKMPSGYNAVKRPWYTGALTKDGSVSWTAPYKDAGTGSVVTTASIKVENYTGQVGVVEMDLSYKSMTDVFSAMKIGRTGSVTLVHKDGTVVVSNGKSKDYTFKQGKSIKNNVIFKKITAAKKTKGTLTIDGVGKVYYNKDSNDSADWSFAVVDSNDLSSELHSLIKISIIVTLVMILVVLLYAAYISKVISKTVAVYIKYFENAGKGKFAKIKPAKNKSVLKAMHNTQQVGEILSSPKKDGHEFNKIAYHYNTMVDSIQGTISKVQDASQGVATRSDSLLNLSEQTNKATEEVAQAITGIAEVTTSQAQETADSVTQLKDLSDIIKEMRQNVEQMTEQSENSGKLNQQNLSISDEVSANWSQELDKMEQLMNNMSNLNEQVQDISKIVNIINGISQQTNLLALNASIEAASAGEAGKGFSVVATEIRKLSDQSRDSTKRISEIIDKIQVDSKEMVTMTSDSVSGGKKQSELIGQAISSSKDVFAVNQKLIQDIEKIEHESQKIEDVQNKVLESLENISASTEENSAGTQEVSANSEEVQATMEEFTGHVAELQKTAVSLEQVVKSFKIEKN</sequence>
<dbReference type="InterPro" id="IPR004089">
    <property type="entry name" value="MCPsignal_dom"/>
</dbReference>
<reference evidence="12 13" key="1">
    <citation type="journal article" date="2023" name="Int. J. Syst. Evol. Microbiol.">
        <title>Ligilactobacillus ubinensis sp. nov., a novel species isolated from the wild ferment of a durian fruit (Durio zibethinus).</title>
        <authorList>
            <person name="Heng Y.C."/>
            <person name="Menon N."/>
            <person name="Chen B."/>
            <person name="Loo B.Z.L."/>
            <person name="Wong G.W.J."/>
            <person name="Lim A.C.H."/>
            <person name="Silvaraju S."/>
            <person name="Kittelmann S."/>
        </authorList>
    </citation>
    <scope>NUCLEOTIDE SEQUENCE [LARGE SCALE GENOMIC DNA]</scope>
    <source>
        <strain evidence="12 13">WILCCON 0076</strain>
    </source>
</reference>
<evidence type="ECO:0000256" key="9">
    <source>
        <dbReference type="SAM" id="Coils"/>
    </source>
</evidence>
<evidence type="ECO:0000256" key="7">
    <source>
        <dbReference type="ARBA" id="ARBA00023224"/>
    </source>
</evidence>
<dbReference type="SUPFAM" id="SSF103190">
    <property type="entry name" value="Sensory domain-like"/>
    <property type="match status" value="1"/>
</dbReference>
<gene>
    <name evidence="12" type="ORF">LB941_11720</name>
</gene>
<keyword evidence="7 8" id="KW-0807">Transducer</keyword>
<dbReference type="SMART" id="SM00283">
    <property type="entry name" value="MA"/>
    <property type="match status" value="1"/>
</dbReference>
<keyword evidence="3" id="KW-0145">Chemotaxis</keyword>
<dbReference type="InterPro" id="IPR029151">
    <property type="entry name" value="Sensor-like_sf"/>
</dbReference>
<dbReference type="Pfam" id="PF02743">
    <property type="entry name" value="dCache_1"/>
    <property type="match status" value="1"/>
</dbReference>
<evidence type="ECO:0000256" key="10">
    <source>
        <dbReference type="SAM" id="Phobius"/>
    </source>
</evidence>
<dbReference type="AlphaFoldDB" id="A0A9X2JMM7"/>
<dbReference type="PANTHER" id="PTHR32089">
    <property type="entry name" value="METHYL-ACCEPTING CHEMOTAXIS PROTEIN MCPB"/>
    <property type="match status" value="1"/>
</dbReference>
<feature type="coiled-coil region" evidence="9">
    <location>
        <begin position="434"/>
        <end position="503"/>
    </location>
</feature>
<dbReference type="GO" id="GO:0005886">
    <property type="term" value="C:plasma membrane"/>
    <property type="evidence" value="ECO:0007669"/>
    <property type="project" value="UniProtKB-SubCell"/>
</dbReference>
<keyword evidence="5 10" id="KW-1133">Transmembrane helix</keyword>
<evidence type="ECO:0000256" key="2">
    <source>
        <dbReference type="ARBA" id="ARBA00022475"/>
    </source>
</evidence>
<keyword evidence="9" id="KW-0175">Coiled coil</keyword>
<name>A0A9X2JMM7_9LACO</name>
<dbReference type="SUPFAM" id="SSF58104">
    <property type="entry name" value="Methyl-accepting chemotaxis protein (MCP) signaling domain"/>
    <property type="match status" value="1"/>
</dbReference>
<dbReference type="InterPro" id="IPR033479">
    <property type="entry name" value="dCache_1"/>
</dbReference>
<evidence type="ECO:0000313" key="13">
    <source>
        <dbReference type="Proteomes" id="UP001139006"/>
    </source>
</evidence>
<dbReference type="Proteomes" id="UP001139006">
    <property type="component" value="Unassembled WGS sequence"/>
</dbReference>
<dbReference type="GO" id="GO:0007165">
    <property type="term" value="P:signal transduction"/>
    <property type="evidence" value="ECO:0007669"/>
    <property type="project" value="UniProtKB-KW"/>
</dbReference>
<feature type="domain" description="Methyl-accepting transducer" evidence="11">
    <location>
        <begin position="398"/>
        <end position="655"/>
    </location>
</feature>
<keyword evidence="4 10" id="KW-0812">Transmembrane</keyword>
<dbReference type="RefSeq" id="WP_253362158.1">
    <property type="nucleotide sequence ID" value="NZ_JAIULA010000033.1"/>
</dbReference>
<comment type="caution">
    <text evidence="12">The sequence shown here is derived from an EMBL/GenBank/DDBJ whole genome shotgun (WGS) entry which is preliminary data.</text>
</comment>
<protein>
    <submittedName>
        <fullName evidence="12">Methyl-accepting chemotaxis protein</fullName>
    </submittedName>
</protein>
<keyword evidence="2" id="KW-1003">Cell membrane</keyword>
<evidence type="ECO:0000256" key="4">
    <source>
        <dbReference type="ARBA" id="ARBA00022692"/>
    </source>
</evidence>
<comment type="subcellular location">
    <subcellularLocation>
        <location evidence="1">Cell membrane</location>
        <topology evidence="1">Multi-pass membrane protein</topology>
    </subcellularLocation>
</comment>
<evidence type="ECO:0000256" key="1">
    <source>
        <dbReference type="ARBA" id="ARBA00004651"/>
    </source>
</evidence>
<organism evidence="12 13">
    <name type="scientific">Ligilactobacillus ubinensis</name>
    <dbReference type="NCBI Taxonomy" id="2876789"/>
    <lineage>
        <taxon>Bacteria</taxon>
        <taxon>Bacillati</taxon>
        <taxon>Bacillota</taxon>
        <taxon>Bacilli</taxon>
        <taxon>Lactobacillales</taxon>
        <taxon>Lactobacillaceae</taxon>
        <taxon>Ligilactobacillus</taxon>
    </lineage>
</organism>